<comment type="caution">
    <text evidence="3">The sequence shown here is derived from an EMBL/GenBank/DDBJ whole genome shotgun (WGS) entry which is preliminary data.</text>
</comment>
<protein>
    <recommendedName>
        <fullName evidence="4">DUF11 domain-containing protein</fullName>
    </recommendedName>
</protein>
<proteinExistence type="predicted"/>
<evidence type="ECO:0000313" key="3">
    <source>
        <dbReference type="EMBL" id="HGQ18942.1"/>
    </source>
</evidence>
<sequence>MAEYISLKRITTRAMSELLALVLGIAITVAVGMTLYTFIPNYLTSMQQQQKIALVVHDVFSVSSSEAILTLSIRNLGTKEVKAVNITMLSPVNLNVELIAPSIKYKVVNSTLGIDKLGLPPGHESILTIRLKGSDISVGSKVVITVSANYIDGSTASASAQALIV</sequence>
<dbReference type="EMBL" id="DTAI01000061">
    <property type="protein sequence ID" value="HGN36308.1"/>
    <property type="molecule type" value="Genomic_DNA"/>
</dbReference>
<organism evidence="3">
    <name type="scientific">Ignisphaera aggregans</name>
    <dbReference type="NCBI Taxonomy" id="334771"/>
    <lineage>
        <taxon>Archaea</taxon>
        <taxon>Thermoproteota</taxon>
        <taxon>Thermoprotei</taxon>
        <taxon>Desulfurococcales</taxon>
        <taxon>Desulfurococcaceae</taxon>
        <taxon>Ignisphaera</taxon>
    </lineage>
</organism>
<dbReference type="AlphaFoldDB" id="A0A7J3JS91"/>
<evidence type="ECO:0000313" key="2">
    <source>
        <dbReference type="EMBL" id="HGN36308.1"/>
    </source>
</evidence>
<keyword evidence="1" id="KW-0472">Membrane</keyword>
<keyword evidence="1" id="KW-1133">Transmembrane helix</keyword>
<reference evidence="3" key="1">
    <citation type="journal article" date="2020" name="mSystems">
        <title>Genome- and Community-Level Interaction Insights into Carbon Utilization and Element Cycling Functions of Hydrothermarchaeota in Hydrothermal Sediment.</title>
        <authorList>
            <person name="Zhou Z."/>
            <person name="Liu Y."/>
            <person name="Xu W."/>
            <person name="Pan J."/>
            <person name="Luo Z.H."/>
            <person name="Li M."/>
        </authorList>
    </citation>
    <scope>NUCLEOTIDE SEQUENCE [LARGE SCALE GENOMIC DNA]</scope>
    <source>
        <strain evidence="2">SpSt-618</strain>
        <strain evidence="3">SpSt-657</strain>
    </source>
</reference>
<dbReference type="EMBL" id="DTBZ01000155">
    <property type="protein sequence ID" value="HGQ18942.1"/>
    <property type="molecule type" value="Genomic_DNA"/>
</dbReference>
<name>A0A7J3JS91_9CREN</name>
<feature type="transmembrane region" description="Helical" evidence="1">
    <location>
        <begin position="18"/>
        <end position="39"/>
    </location>
</feature>
<evidence type="ECO:0000256" key="1">
    <source>
        <dbReference type="SAM" id="Phobius"/>
    </source>
</evidence>
<keyword evidence="1" id="KW-0812">Transmembrane</keyword>
<gene>
    <name evidence="2" type="ORF">ENT87_01970</name>
    <name evidence="3" type="ORF">ENU30_08240</name>
</gene>
<evidence type="ECO:0008006" key="4">
    <source>
        <dbReference type="Google" id="ProtNLM"/>
    </source>
</evidence>
<accession>A0A7J3JS91</accession>